<accession>A0A6V8MFA3</accession>
<dbReference type="Proteomes" id="UP000556026">
    <property type="component" value="Unassembled WGS sequence"/>
</dbReference>
<evidence type="ECO:0000313" key="3">
    <source>
        <dbReference type="Proteomes" id="UP000556026"/>
    </source>
</evidence>
<protein>
    <submittedName>
        <fullName evidence="2">Membrane protein</fullName>
    </submittedName>
</protein>
<dbReference type="RefSeq" id="WP_183353539.1">
    <property type="nucleotide sequence ID" value="NZ_BLXX01000002.1"/>
</dbReference>
<reference evidence="3" key="1">
    <citation type="submission" date="2020-06" db="EMBL/GenBank/DDBJ databases">
        <title>Draft genomic sequence of Geomonas sp. Red330.</title>
        <authorList>
            <person name="Itoh H."/>
            <person name="Zhenxing X."/>
            <person name="Ushijima N."/>
            <person name="Masuda Y."/>
            <person name="Shiratori Y."/>
            <person name="Senoo K."/>
        </authorList>
    </citation>
    <scope>NUCLEOTIDE SEQUENCE [LARGE SCALE GENOMIC DNA]</scope>
    <source>
        <strain evidence="3">Red330</strain>
    </source>
</reference>
<evidence type="ECO:0000256" key="1">
    <source>
        <dbReference type="SAM" id="Phobius"/>
    </source>
</evidence>
<keyword evidence="1" id="KW-1133">Transmembrane helix</keyword>
<proteinExistence type="predicted"/>
<evidence type="ECO:0000313" key="2">
    <source>
        <dbReference type="EMBL" id="GFO58686.1"/>
    </source>
</evidence>
<name>A0A6V8MFA3_9BACT</name>
<organism evidence="2 3">
    <name type="scientific">Geomonas silvestris</name>
    <dbReference type="NCBI Taxonomy" id="2740184"/>
    <lineage>
        <taxon>Bacteria</taxon>
        <taxon>Pseudomonadati</taxon>
        <taxon>Thermodesulfobacteriota</taxon>
        <taxon>Desulfuromonadia</taxon>
        <taxon>Geobacterales</taxon>
        <taxon>Geobacteraceae</taxon>
        <taxon>Geomonas</taxon>
    </lineage>
</organism>
<dbReference type="AlphaFoldDB" id="A0A6V8MFA3"/>
<keyword evidence="3" id="KW-1185">Reference proteome</keyword>
<dbReference type="Pfam" id="PF09527">
    <property type="entry name" value="ATPase_gene1"/>
    <property type="match status" value="1"/>
</dbReference>
<sequence length="92" mass="10360">MDEEKKSLLKTLGMVSTMGISFAVAIAIGVWIGTELDAWFLRKQWPAVTWLAGKHGFFFIFLFFGIAAGFRNIFILAGKELRDDGSDQDKRD</sequence>
<keyword evidence="1" id="KW-0472">Membrane</keyword>
<comment type="caution">
    <text evidence="2">The sequence shown here is derived from an EMBL/GenBank/DDBJ whole genome shotgun (WGS) entry which is preliminary data.</text>
</comment>
<keyword evidence="1" id="KW-0812">Transmembrane</keyword>
<dbReference type="EMBL" id="BLXX01000002">
    <property type="protein sequence ID" value="GFO58686.1"/>
    <property type="molecule type" value="Genomic_DNA"/>
</dbReference>
<dbReference type="InterPro" id="IPR032820">
    <property type="entry name" value="ATPase_put"/>
</dbReference>
<feature type="transmembrane region" description="Helical" evidence="1">
    <location>
        <begin position="52"/>
        <end position="74"/>
    </location>
</feature>
<gene>
    <name evidence="2" type="primary">atpZ</name>
    <name evidence="2" type="ORF">GMST_10110</name>
</gene>
<feature type="transmembrane region" description="Helical" evidence="1">
    <location>
        <begin position="12"/>
        <end position="32"/>
    </location>
</feature>